<feature type="region of interest" description="Disordered" evidence="1">
    <location>
        <begin position="576"/>
        <end position="600"/>
    </location>
</feature>
<feature type="compositionally biased region" description="Polar residues" evidence="1">
    <location>
        <begin position="581"/>
        <end position="600"/>
    </location>
</feature>
<dbReference type="STRING" id="76193.A0A194QLZ4"/>
<feature type="region of interest" description="Disordered" evidence="1">
    <location>
        <begin position="83"/>
        <end position="108"/>
    </location>
</feature>
<dbReference type="EMBL" id="KQ461196">
    <property type="protein sequence ID" value="KPJ06573.1"/>
    <property type="molecule type" value="Genomic_DNA"/>
</dbReference>
<evidence type="ECO:0000313" key="2">
    <source>
        <dbReference type="EMBL" id="KPJ06573.1"/>
    </source>
</evidence>
<name>A0A194QLZ4_PAPMA</name>
<reference evidence="2 3" key="1">
    <citation type="journal article" date="2015" name="Nat. Commun.">
        <title>Outbred genome sequencing and CRISPR/Cas9 gene editing in butterflies.</title>
        <authorList>
            <person name="Li X."/>
            <person name="Fan D."/>
            <person name="Zhang W."/>
            <person name="Liu G."/>
            <person name="Zhang L."/>
            <person name="Zhao L."/>
            <person name="Fang X."/>
            <person name="Chen L."/>
            <person name="Dong Y."/>
            <person name="Chen Y."/>
            <person name="Ding Y."/>
            <person name="Zhao R."/>
            <person name="Feng M."/>
            <person name="Zhu Y."/>
            <person name="Feng Y."/>
            <person name="Jiang X."/>
            <person name="Zhu D."/>
            <person name="Xiang H."/>
            <person name="Feng X."/>
            <person name="Li S."/>
            <person name="Wang J."/>
            <person name="Zhang G."/>
            <person name="Kronforst M.R."/>
            <person name="Wang W."/>
        </authorList>
    </citation>
    <scope>NUCLEOTIDE SEQUENCE [LARGE SCALE GENOMIC DNA]</scope>
    <source>
        <strain evidence="2">Ya'a_city_454_Pm</strain>
        <tissue evidence="2">Whole body</tissue>
    </source>
</reference>
<organism evidence="2 3">
    <name type="scientific">Papilio machaon</name>
    <name type="common">Old World swallowtail butterfly</name>
    <dbReference type="NCBI Taxonomy" id="76193"/>
    <lineage>
        <taxon>Eukaryota</taxon>
        <taxon>Metazoa</taxon>
        <taxon>Ecdysozoa</taxon>
        <taxon>Arthropoda</taxon>
        <taxon>Hexapoda</taxon>
        <taxon>Insecta</taxon>
        <taxon>Pterygota</taxon>
        <taxon>Neoptera</taxon>
        <taxon>Endopterygota</taxon>
        <taxon>Lepidoptera</taxon>
        <taxon>Glossata</taxon>
        <taxon>Ditrysia</taxon>
        <taxon>Papilionoidea</taxon>
        <taxon>Papilionidae</taxon>
        <taxon>Papilioninae</taxon>
        <taxon>Papilio</taxon>
    </lineage>
</organism>
<feature type="region of interest" description="Disordered" evidence="1">
    <location>
        <begin position="754"/>
        <end position="808"/>
    </location>
</feature>
<dbReference type="Proteomes" id="UP000053240">
    <property type="component" value="Unassembled WGS sequence"/>
</dbReference>
<evidence type="ECO:0000256" key="1">
    <source>
        <dbReference type="SAM" id="MobiDB-lite"/>
    </source>
</evidence>
<sequence length="808" mass="91883">MRWLTLVNIDINIFDISTRSMKNLSKHRSDVAIPAWTRVRCTFYFALRRFNPLMLTFISHYSDAHVMFNFILVCAVLTRVTSEPDPKKYKPEDAEKDKKSGSSLTSDEKKFLREVEEKFGIKPQVPVEVLNTTDDKLTSENITEKTPLPAVIAIEIVNDTDSSSKGKRTIDANLGYGYRTNEGYTYTYFGKPKQEEGKFMIYPYSQQESSEEYNSHSSEYSQQSSGQHSQATSVEIQPSRAFELVSVKNEHYNNDNSQSVESSPVYHQKETTTTFPSTLYTTYNGQGLSGLSGHFPRLMSNYFVNPRQLLNNPHYQNIGLNQDHLSTNGLEENKPVVPVLVLRIPSSYIKNPTAELYANLPSNYPHSHYLNNVNLQELVNQYFKKNGYDSAPQVMTYQNPQLSTSMTPTVSSTYSAEPQQYSNPHVQPSYTQSDYSGVQYSGVKPVMAKYPSTFGRPKYYSSRIQSQYRRPVQQTKYEYRYQYVPQTPGYTQAYYGHSLQKNPQESTVATYEQQSDLSALATPSSDTISNTGHGSSQYSANYDSKVISVQIDNNTPSQSSQHADTPNIETPQYDFSKESQEAYSPQQSLTRDYSSQPLSDYTSSQLAGYYAQKQIDPTETVNAYPSHAQNTEQEHQTYSEVSASQGYDYPKPREESVGNSYVVPETYSNKDHTIATVLPFTYKQPKRPNTATVQTVSYVTPEPSSKYQSRYRIMVPQTVLKSQDEKVTYVNSMPMHYTKLGFYNQDNSEENSKYSVGNYYSAPTNKHKSGSHTRNYHNYLKRMARPDGKAEGSSTSQSKKSNDKKISQ</sequence>
<dbReference type="AlphaFoldDB" id="A0A194QLZ4"/>
<feature type="compositionally biased region" description="Low complexity" evidence="1">
    <location>
        <begin position="215"/>
        <end position="230"/>
    </location>
</feature>
<feature type="compositionally biased region" description="Basic residues" evidence="1">
    <location>
        <begin position="765"/>
        <end position="783"/>
    </location>
</feature>
<gene>
    <name evidence="2" type="ORF">RR48_14312</name>
</gene>
<accession>A0A194QLZ4</accession>
<proteinExistence type="predicted"/>
<feature type="region of interest" description="Disordered" evidence="1">
    <location>
        <begin position="208"/>
        <end position="235"/>
    </location>
</feature>
<keyword evidence="3" id="KW-1185">Reference proteome</keyword>
<feature type="region of interest" description="Disordered" evidence="1">
    <location>
        <begin position="408"/>
        <end position="430"/>
    </location>
</feature>
<evidence type="ECO:0000313" key="3">
    <source>
        <dbReference type="Proteomes" id="UP000053240"/>
    </source>
</evidence>
<dbReference type="InParanoid" id="A0A194QLZ4"/>
<protein>
    <submittedName>
        <fullName evidence="2">Uncharacterized protein</fullName>
    </submittedName>
</protein>
<feature type="region of interest" description="Disordered" evidence="1">
    <location>
        <begin position="624"/>
        <end position="656"/>
    </location>
</feature>